<comment type="caution">
    <text evidence="2">The sequence shown here is derived from an EMBL/GenBank/DDBJ whole genome shotgun (WGS) entry which is preliminary data.</text>
</comment>
<gene>
    <name evidence="2" type="ORF">Dda_1612</name>
</gene>
<dbReference type="EMBL" id="JAQGDS010000002">
    <property type="protein sequence ID" value="KAJ6263053.1"/>
    <property type="molecule type" value="Genomic_DNA"/>
</dbReference>
<dbReference type="AlphaFoldDB" id="A0AAD6J210"/>
<evidence type="ECO:0000313" key="3">
    <source>
        <dbReference type="Proteomes" id="UP001221413"/>
    </source>
</evidence>
<evidence type="ECO:0000256" key="1">
    <source>
        <dbReference type="SAM" id="Phobius"/>
    </source>
</evidence>
<protein>
    <submittedName>
        <fullName evidence="2">Uncharacterized protein</fullName>
    </submittedName>
</protein>
<name>A0AAD6J210_DREDA</name>
<keyword evidence="1" id="KW-0812">Transmembrane</keyword>
<accession>A0AAD6J210</accession>
<keyword evidence="1" id="KW-0472">Membrane</keyword>
<evidence type="ECO:0000313" key="2">
    <source>
        <dbReference type="EMBL" id="KAJ6263053.1"/>
    </source>
</evidence>
<feature type="transmembrane region" description="Helical" evidence="1">
    <location>
        <begin position="119"/>
        <end position="139"/>
    </location>
</feature>
<keyword evidence="1" id="KW-1133">Transmembrane helix</keyword>
<reference evidence="2" key="1">
    <citation type="submission" date="2023-01" db="EMBL/GenBank/DDBJ databases">
        <title>The chitinases involved in constricting ring structure development in the nematode-trapping fungus Drechslerella dactyloides.</title>
        <authorList>
            <person name="Wang R."/>
            <person name="Zhang L."/>
            <person name="Tang P."/>
            <person name="Li S."/>
            <person name="Liang L."/>
        </authorList>
    </citation>
    <scope>NUCLEOTIDE SEQUENCE</scope>
    <source>
        <strain evidence="2">YMF1.00031</strain>
    </source>
</reference>
<sequence length="186" mass="21736">MSFTEPIMDSKSEDILESPDDAYKKPTIVLGLPNEALRFEKVEYKYLTKDDEKDLEDVPYLVLREREFRALEKSLPRVPGQHQAIRELVIDKRLTDTFEPPIKIPWPTSRRSWRKHWKLYLVCVFVLLIYTVLPPVLLLTRGRDQTKASLTDGELQTATAYVKGKWLFEVSAEEAAKITYDFHHDV</sequence>
<dbReference type="Proteomes" id="UP001221413">
    <property type="component" value="Unassembled WGS sequence"/>
</dbReference>
<proteinExistence type="predicted"/>
<organism evidence="2 3">
    <name type="scientific">Drechslerella dactyloides</name>
    <name type="common">Nematode-trapping fungus</name>
    <name type="synonym">Arthrobotrys dactyloides</name>
    <dbReference type="NCBI Taxonomy" id="74499"/>
    <lineage>
        <taxon>Eukaryota</taxon>
        <taxon>Fungi</taxon>
        <taxon>Dikarya</taxon>
        <taxon>Ascomycota</taxon>
        <taxon>Pezizomycotina</taxon>
        <taxon>Orbiliomycetes</taxon>
        <taxon>Orbiliales</taxon>
        <taxon>Orbiliaceae</taxon>
        <taxon>Drechslerella</taxon>
    </lineage>
</organism>
<keyword evidence="3" id="KW-1185">Reference proteome</keyword>